<feature type="coiled-coil region" evidence="1">
    <location>
        <begin position="360"/>
        <end position="399"/>
    </location>
</feature>
<comment type="caution">
    <text evidence="3">The sequence shown here is derived from an EMBL/GenBank/DDBJ whole genome shotgun (WGS) entry which is preliminary data.</text>
</comment>
<dbReference type="SUPFAM" id="SSF55608">
    <property type="entry name" value="Homing endonucleases"/>
    <property type="match status" value="2"/>
</dbReference>
<dbReference type="Gene3D" id="3.10.28.10">
    <property type="entry name" value="Homing endonucleases"/>
    <property type="match status" value="2"/>
</dbReference>
<keyword evidence="4" id="KW-1185">Reference proteome</keyword>
<evidence type="ECO:0000313" key="4">
    <source>
        <dbReference type="Proteomes" id="UP001642484"/>
    </source>
</evidence>
<evidence type="ECO:0008006" key="5">
    <source>
        <dbReference type="Google" id="ProtNLM"/>
    </source>
</evidence>
<feature type="chain" id="PRO_5047360822" description="LAGLIDADG homing endonuclease" evidence="2">
    <location>
        <begin position="37"/>
        <end position="469"/>
    </location>
</feature>
<dbReference type="Proteomes" id="UP001642484">
    <property type="component" value="Unassembled WGS sequence"/>
</dbReference>
<organism evidence="3 4">
    <name type="scientific">Durusdinium trenchii</name>
    <dbReference type="NCBI Taxonomy" id="1381693"/>
    <lineage>
        <taxon>Eukaryota</taxon>
        <taxon>Sar</taxon>
        <taxon>Alveolata</taxon>
        <taxon>Dinophyceae</taxon>
        <taxon>Suessiales</taxon>
        <taxon>Symbiodiniaceae</taxon>
        <taxon>Durusdinium</taxon>
    </lineage>
</organism>
<dbReference type="EMBL" id="CAXAMN010001892">
    <property type="protein sequence ID" value="CAK8996828.1"/>
    <property type="molecule type" value="Genomic_DNA"/>
</dbReference>
<feature type="signal peptide" evidence="2">
    <location>
        <begin position="1"/>
        <end position="36"/>
    </location>
</feature>
<evidence type="ECO:0000256" key="2">
    <source>
        <dbReference type="SAM" id="SignalP"/>
    </source>
</evidence>
<keyword evidence="2" id="KW-0732">Signal</keyword>
<evidence type="ECO:0000256" key="1">
    <source>
        <dbReference type="SAM" id="Coils"/>
    </source>
</evidence>
<evidence type="ECO:0000313" key="3">
    <source>
        <dbReference type="EMBL" id="CAK8996828.1"/>
    </source>
</evidence>
<accession>A0ABP0I5X4</accession>
<name>A0ABP0I5X4_9DINO</name>
<reference evidence="3 4" key="1">
    <citation type="submission" date="2024-02" db="EMBL/GenBank/DDBJ databases">
        <authorList>
            <person name="Chen Y."/>
            <person name="Shah S."/>
            <person name="Dougan E. K."/>
            <person name="Thang M."/>
            <person name="Chan C."/>
        </authorList>
    </citation>
    <scope>NUCLEOTIDE SEQUENCE [LARGE SCALE GENOMIC DNA]</scope>
</reference>
<proteinExistence type="predicted"/>
<keyword evidence="1" id="KW-0175">Coiled coil</keyword>
<protein>
    <recommendedName>
        <fullName evidence="5">LAGLIDADG homing endonuclease</fullName>
    </recommendedName>
</protein>
<dbReference type="InterPro" id="IPR027434">
    <property type="entry name" value="Homing_endonucl"/>
</dbReference>
<sequence>MSFRRMAPASQSKPFLQNAVGALLILLPLWQTQCPAFCMQTKANGHEVLKGLENEDTRLAQYMETLVWPKLTCFHAFGQTYKLPFRSRAAGNRKSPTSAQLEYLGGFFDGDGCVACKSDLTACWLSMGQVAINAEVLVLFVEFFGGCIYRQANGQGIRQPKLQWQVHCQEARAAAKQLSSVCLGKREQLDLVSNWWDNKDERQLVADQLREQKKRPPTIPSELSLSWPYLAGLSDSAGCIKLRPNQNSKAVKLEITQKYKALLLLSKAFLDRQFEESGAEIYSCTKSAFRLEITDQKTVRTLLQELLKAGLMIKASTARCALAPHRNHASMREQLSATITGNQGRYTRLDAQGCQRSKSIKSLRSKMRAAQRKHDSKSVEQLENQLATLQLHHDIENAKCRIRRRKEDIKMLLAAGATSSKPSPASVVDLDHDLVSSEKNESAPIVVCHRIIRPRLAEHLFNVSNRRIN</sequence>
<gene>
    <name evidence="3" type="ORF">CCMP2556_LOCUS4614</name>
</gene>